<evidence type="ECO:0000313" key="14">
    <source>
        <dbReference type="Proteomes" id="UP000266016"/>
    </source>
</evidence>
<evidence type="ECO:0000256" key="2">
    <source>
        <dbReference type="ARBA" id="ARBA00006434"/>
    </source>
</evidence>
<dbReference type="InterPro" id="IPR018212">
    <property type="entry name" value="Na/solute_symporter_CS"/>
</dbReference>
<dbReference type="InterPro" id="IPR050277">
    <property type="entry name" value="Sodium:Solute_Symporter"/>
</dbReference>
<dbReference type="GO" id="GO:0015123">
    <property type="term" value="F:acetate transmembrane transporter activity"/>
    <property type="evidence" value="ECO:0007669"/>
    <property type="project" value="TreeGrafter"/>
</dbReference>
<dbReference type="PROSITE" id="PS50283">
    <property type="entry name" value="NA_SOLUT_SYMP_3"/>
    <property type="match status" value="1"/>
</dbReference>
<dbReference type="Proteomes" id="UP000266016">
    <property type="component" value="Unassembled WGS sequence"/>
</dbReference>
<keyword evidence="10 12" id="KW-0472">Membrane</keyword>
<keyword evidence="4" id="KW-1003">Cell membrane</keyword>
<keyword evidence="6" id="KW-0769">Symport</keyword>
<dbReference type="NCBIfam" id="TIGR00813">
    <property type="entry name" value="sss"/>
    <property type="match status" value="1"/>
</dbReference>
<feature type="transmembrane region" description="Helical" evidence="12">
    <location>
        <begin position="470"/>
        <end position="488"/>
    </location>
</feature>
<evidence type="ECO:0000256" key="7">
    <source>
        <dbReference type="ARBA" id="ARBA00022989"/>
    </source>
</evidence>
<keyword evidence="7 12" id="KW-1133">Transmembrane helix</keyword>
<evidence type="ECO:0000256" key="11">
    <source>
        <dbReference type="RuleBase" id="RU362091"/>
    </source>
</evidence>
<feature type="transmembrane region" description="Helical" evidence="12">
    <location>
        <begin position="6"/>
        <end position="25"/>
    </location>
</feature>
<feature type="transmembrane region" description="Helical" evidence="12">
    <location>
        <begin position="180"/>
        <end position="199"/>
    </location>
</feature>
<dbReference type="InterPro" id="IPR001734">
    <property type="entry name" value="Na/solute_symporter"/>
</dbReference>
<comment type="similarity">
    <text evidence="2 11">Belongs to the sodium:solute symporter (SSF) (TC 2.A.21) family.</text>
</comment>
<sequence>MMNLVTIGFFVGIVGLTLLVTYIAAKRTSSASDFYTAGGGLTGWQNGLAIAGDYLSAAAFLGVSGAIALTGFDGFFFSVGYVVANLVLLYIVAEPMRNLGKYTLADMLTARFNEKRIRGIAATSTITIVILYMIAQLVGAGALIQMLFGIPYWTAVLIVGVMMTVYVLFGGMTATSWVQIIKACLLLFGTALISFLVFWKFDFNIMKMFDTAATVTEQGENFLIPGIKYTSTIDSVSMMIALVLGTAGLPHILMRFFTVKDAKTARKSITWTTWITAIFFSLTIFLGFGAAAFVGQAKILAANPGGNLAAPLLAEFLGGDVLLSFISAVAFATILAVVSGLVLTGASAISHDIYGEIMKNGKLTPKQQLVAARTGSISIAVLSILLALGAQTLNVSFLVSFAFCIGASANLPVILYTIYWKKFNSNGAIIAMATGLISCIILGALGPNVWNPEAGKAIFVGTPLVALSNPAIISVPLGFLAGWLGTILTQNKASEAKNAKIYNEIRVKANTGISVSDVSH</sequence>
<dbReference type="EMBL" id="QWVS01000015">
    <property type="protein sequence ID" value="RID86543.1"/>
    <property type="molecule type" value="Genomic_DNA"/>
</dbReference>
<organism evidence="13 14">
    <name type="scientific">Peribacillus asahii</name>
    <dbReference type="NCBI Taxonomy" id="228899"/>
    <lineage>
        <taxon>Bacteria</taxon>
        <taxon>Bacillati</taxon>
        <taxon>Bacillota</taxon>
        <taxon>Bacilli</taxon>
        <taxon>Bacillales</taxon>
        <taxon>Bacillaceae</taxon>
        <taxon>Peribacillus</taxon>
    </lineage>
</organism>
<proteinExistence type="inferred from homology"/>
<evidence type="ECO:0000256" key="8">
    <source>
        <dbReference type="ARBA" id="ARBA00023053"/>
    </source>
</evidence>
<comment type="subcellular location">
    <subcellularLocation>
        <location evidence="1">Cell membrane</location>
        <topology evidence="1">Multi-pass membrane protein</topology>
    </subcellularLocation>
</comment>
<dbReference type="Gene3D" id="1.20.1730.10">
    <property type="entry name" value="Sodium/glucose cotransporter"/>
    <property type="match status" value="1"/>
</dbReference>
<keyword evidence="9" id="KW-0406">Ion transport</keyword>
<evidence type="ECO:0000256" key="12">
    <source>
        <dbReference type="SAM" id="Phobius"/>
    </source>
</evidence>
<feature type="transmembrane region" description="Helical" evidence="12">
    <location>
        <begin position="395"/>
        <end position="416"/>
    </location>
</feature>
<protein>
    <submittedName>
        <fullName evidence="13">Cation acetate symporter</fullName>
    </submittedName>
</protein>
<dbReference type="GO" id="GO:0005886">
    <property type="term" value="C:plasma membrane"/>
    <property type="evidence" value="ECO:0007669"/>
    <property type="project" value="UniProtKB-SubCell"/>
</dbReference>
<dbReference type="PROSITE" id="PS00456">
    <property type="entry name" value="NA_SOLUT_SYMP_1"/>
    <property type="match status" value="1"/>
</dbReference>
<feature type="transmembrane region" description="Helical" evidence="12">
    <location>
        <begin position="269"/>
        <end position="294"/>
    </location>
</feature>
<keyword evidence="3" id="KW-0813">Transport</keyword>
<feature type="transmembrane region" description="Helical" evidence="12">
    <location>
        <begin position="46"/>
        <end position="69"/>
    </location>
</feature>
<evidence type="ECO:0000256" key="10">
    <source>
        <dbReference type="ARBA" id="ARBA00023136"/>
    </source>
</evidence>
<dbReference type="GO" id="GO:0006847">
    <property type="term" value="P:plasma membrane acetate transport"/>
    <property type="evidence" value="ECO:0007669"/>
    <property type="project" value="TreeGrafter"/>
</dbReference>
<keyword evidence="14" id="KW-1185">Reference proteome</keyword>
<name>A0A398BG86_9BACI</name>
<accession>A0A398BG86</accession>
<dbReference type="InterPro" id="IPR038377">
    <property type="entry name" value="Na/Glc_symporter_sf"/>
</dbReference>
<evidence type="ECO:0000313" key="13">
    <source>
        <dbReference type="EMBL" id="RID86543.1"/>
    </source>
</evidence>
<feature type="transmembrane region" description="Helical" evidence="12">
    <location>
        <begin position="150"/>
        <end position="168"/>
    </location>
</feature>
<keyword evidence="5 12" id="KW-0812">Transmembrane</keyword>
<evidence type="ECO:0000256" key="5">
    <source>
        <dbReference type="ARBA" id="ARBA00022692"/>
    </source>
</evidence>
<evidence type="ECO:0000256" key="4">
    <source>
        <dbReference type="ARBA" id="ARBA00022475"/>
    </source>
</evidence>
<evidence type="ECO:0000256" key="6">
    <source>
        <dbReference type="ARBA" id="ARBA00022847"/>
    </source>
</evidence>
<feature type="transmembrane region" description="Helical" evidence="12">
    <location>
        <begin position="428"/>
        <end position="450"/>
    </location>
</feature>
<dbReference type="Pfam" id="PF00474">
    <property type="entry name" value="SSF"/>
    <property type="match status" value="1"/>
</dbReference>
<dbReference type="PANTHER" id="PTHR48086:SF6">
    <property type="entry name" value="CATION_ACETATE SYMPORTER ACTP"/>
    <property type="match status" value="1"/>
</dbReference>
<feature type="transmembrane region" description="Helical" evidence="12">
    <location>
        <begin position="236"/>
        <end position="257"/>
    </location>
</feature>
<feature type="transmembrane region" description="Helical" evidence="12">
    <location>
        <begin position="75"/>
        <end position="93"/>
    </location>
</feature>
<dbReference type="CDD" id="cd11480">
    <property type="entry name" value="SLC5sbd_u4"/>
    <property type="match status" value="1"/>
</dbReference>
<gene>
    <name evidence="13" type="ORF">D1953_09445</name>
</gene>
<dbReference type="GO" id="GO:0006811">
    <property type="term" value="P:monoatomic ion transport"/>
    <property type="evidence" value="ECO:0007669"/>
    <property type="project" value="UniProtKB-KW"/>
</dbReference>
<feature type="transmembrane region" description="Helical" evidence="12">
    <location>
        <begin position="120"/>
        <end position="144"/>
    </location>
</feature>
<evidence type="ECO:0000256" key="1">
    <source>
        <dbReference type="ARBA" id="ARBA00004651"/>
    </source>
</evidence>
<feature type="transmembrane region" description="Helical" evidence="12">
    <location>
        <begin position="321"/>
        <end position="349"/>
    </location>
</feature>
<dbReference type="AlphaFoldDB" id="A0A398BG86"/>
<reference evidence="13 14" key="1">
    <citation type="submission" date="2018-08" db="EMBL/GenBank/DDBJ databases">
        <title>Bacillus jemisoniae sp. nov., Bacillus chryseoplanitiae sp. nov., Bacillus resnikiae sp. nov., and Bacillus frankliniae sp. nov., isolated from Viking spacecraft and associated surfaces.</title>
        <authorList>
            <person name="Seuylemezian A."/>
            <person name="Vaishampayan P."/>
        </authorList>
    </citation>
    <scope>NUCLEOTIDE SEQUENCE [LARGE SCALE GENOMIC DNA]</scope>
    <source>
        <strain evidence="13 14">MA001</strain>
    </source>
</reference>
<keyword evidence="8" id="KW-0915">Sodium</keyword>
<comment type="caution">
    <text evidence="13">The sequence shown here is derived from an EMBL/GenBank/DDBJ whole genome shotgun (WGS) entry which is preliminary data.</text>
</comment>
<feature type="transmembrane region" description="Helical" evidence="12">
    <location>
        <begin position="370"/>
        <end position="389"/>
    </location>
</feature>
<evidence type="ECO:0000256" key="9">
    <source>
        <dbReference type="ARBA" id="ARBA00023065"/>
    </source>
</evidence>
<dbReference type="GO" id="GO:0015293">
    <property type="term" value="F:symporter activity"/>
    <property type="evidence" value="ECO:0007669"/>
    <property type="project" value="UniProtKB-KW"/>
</dbReference>
<evidence type="ECO:0000256" key="3">
    <source>
        <dbReference type="ARBA" id="ARBA00022448"/>
    </source>
</evidence>
<dbReference type="PANTHER" id="PTHR48086">
    <property type="entry name" value="SODIUM/PROLINE SYMPORTER-RELATED"/>
    <property type="match status" value="1"/>
</dbReference>